<gene>
    <name evidence="17" type="ORF">HMPREF9151_02280</name>
</gene>
<dbReference type="GO" id="GO:0004527">
    <property type="term" value="F:exonuclease activity"/>
    <property type="evidence" value="ECO:0007669"/>
    <property type="project" value="UniProtKB-ARBA"/>
</dbReference>
<feature type="binding site" evidence="14">
    <location>
        <begin position="29"/>
        <end position="36"/>
    </location>
    <ligand>
        <name>ATP</name>
        <dbReference type="ChEBI" id="CHEBI:30616"/>
    </ligand>
</feature>
<evidence type="ECO:0000256" key="1">
    <source>
        <dbReference type="ARBA" id="ARBA00009922"/>
    </source>
</evidence>
<dbReference type="InterPro" id="IPR014016">
    <property type="entry name" value="UvrD-like_ATP-bd"/>
</dbReference>
<comment type="function">
    <text evidence="8">DNA polymerase III is a complex, multichain enzyme responsible for most of the replicative synthesis in bacteria. The epsilon subunit contain the editing function and is a proofreading 3'-5' exonuclease.</text>
</comment>
<dbReference type="PANTHER" id="PTHR11070:SF2">
    <property type="entry name" value="ATP-DEPENDENT DNA HELICASE SRS2"/>
    <property type="match status" value="1"/>
</dbReference>
<dbReference type="InterPro" id="IPR000212">
    <property type="entry name" value="DNA_helicase_UvrD/REP"/>
</dbReference>
<protein>
    <recommendedName>
        <fullName evidence="11">DNA 3'-5' helicase</fullName>
        <ecNumber evidence="11">5.6.2.4</ecNumber>
    </recommendedName>
    <alternativeName>
        <fullName evidence="12">DNA 3'-5' helicase II</fullName>
    </alternativeName>
</protein>
<feature type="domain" description="UvrD-like helicase C-terminal" evidence="16">
    <location>
        <begin position="344"/>
        <end position="820"/>
    </location>
</feature>
<dbReference type="AlphaFoldDB" id="L1N199"/>
<proteinExistence type="inferred from homology"/>
<dbReference type="InterPro" id="IPR012337">
    <property type="entry name" value="RNaseH-like_sf"/>
</dbReference>
<dbReference type="InterPro" id="IPR036397">
    <property type="entry name" value="RNaseH_sf"/>
</dbReference>
<feature type="domain" description="UvrD-like helicase ATP-binding" evidence="15">
    <location>
        <begin position="8"/>
        <end position="339"/>
    </location>
</feature>
<dbReference type="SUPFAM" id="SSF53098">
    <property type="entry name" value="Ribonuclease H-like"/>
    <property type="match status" value="1"/>
</dbReference>
<evidence type="ECO:0000259" key="15">
    <source>
        <dbReference type="PROSITE" id="PS51198"/>
    </source>
</evidence>
<evidence type="ECO:0000256" key="2">
    <source>
        <dbReference type="ARBA" id="ARBA00022741"/>
    </source>
</evidence>
<dbReference type="GO" id="GO:0000725">
    <property type="term" value="P:recombinational repair"/>
    <property type="evidence" value="ECO:0007669"/>
    <property type="project" value="TreeGrafter"/>
</dbReference>
<dbReference type="InterPro" id="IPR013986">
    <property type="entry name" value="DExx_box_DNA_helicase_dom_sf"/>
</dbReference>
<dbReference type="CDD" id="cd06127">
    <property type="entry name" value="DEDDh"/>
    <property type="match status" value="1"/>
</dbReference>
<evidence type="ECO:0000256" key="9">
    <source>
        <dbReference type="ARBA" id="ARBA00026073"/>
    </source>
</evidence>
<dbReference type="PATRIC" id="fig|1127699.3.peg.2084"/>
<dbReference type="GO" id="GO:0003677">
    <property type="term" value="F:DNA binding"/>
    <property type="evidence" value="ECO:0007669"/>
    <property type="project" value="UniProtKB-KW"/>
</dbReference>
<evidence type="ECO:0000256" key="10">
    <source>
        <dbReference type="ARBA" id="ARBA00034617"/>
    </source>
</evidence>
<comment type="similarity">
    <text evidence="1">Belongs to the helicase family. UvrD subfamily.</text>
</comment>
<dbReference type="Gene3D" id="3.30.420.10">
    <property type="entry name" value="Ribonuclease H-like superfamily/Ribonuclease H"/>
    <property type="match status" value="1"/>
</dbReference>
<dbReference type="GO" id="GO:0043138">
    <property type="term" value="F:3'-5' DNA helicase activity"/>
    <property type="evidence" value="ECO:0007669"/>
    <property type="project" value="UniProtKB-EC"/>
</dbReference>
<dbReference type="InterPro" id="IPR014017">
    <property type="entry name" value="DNA_helicase_UvrD-like_C"/>
</dbReference>
<evidence type="ECO:0000256" key="8">
    <source>
        <dbReference type="ARBA" id="ARBA00025483"/>
    </source>
</evidence>
<dbReference type="EMBL" id="AMEP01000144">
    <property type="protein sequence ID" value="EKX97112.1"/>
    <property type="molecule type" value="Genomic_DNA"/>
</dbReference>
<evidence type="ECO:0000256" key="4">
    <source>
        <dbReference type="ARBA" id="ARBA00022806"/>
    </source>
</evidence>
<comment type="subunit">
    <text evidence="9">DNA polymerase III contains a core (composed of alpha, epsilon and theta chains) that associates with a tau subunit. This core dimerizes to form the POLIII' complex. PolIII' associates with the gamma complex (composed of gamma, delta, delta', psi and chi chains) and with the beta chain to form the complete DNA polymerase III complex.</text>
</comment>
<keyword evidence="3 14" id="KW-0378">Hydrolase</keyword>
<evidence type="ECO:0000313" key="18">
    <source>
        <dbReference type="Proteomes" id="UP000010433"/>
    </source>
</evidence>
<keyword evidence="5 14" id="KW-0067">ATP-binding</keyword>
<evidence type="ECO:0000256" key="13">
    <source>
        <dbReference type="ARBA" id="ARBA00048988"/>
    </source>
</evidence>
<comment type="catalytic activity">
    <reaction evidence="13">
        <text>ATP + H2O = ADP + phosphate + H(+)</text>
        <dbReference type="Rhea" id="RHEA:13065"/>
        <dbReference type="ChEBI" id="CHEBI:15377"/>
        <dbReference type="ChEBI" id="CHEBI:15378"/>
        <dbReference type="ChEBI" id="CHEBI:30616"/>
        <dbReference type="ChEBI" id="CHEBI:43474"/>
        <dbReference type="ChEBI" id="CHEBI:456216"/>
        <dbReference type="EC" id="5.6.2.4"/>
    </reaction>
</comment>
<dbReference type="OrthoDB" id="9809039at2"/>
<dbReference type="Gene3D" id="1.10.10.160">
    <property type="match status" value="2"/>
</dbReference>
<sequence>MKEKTKAFTPDASQQYVINLQEGQHLVLAAPGCGKTQILTERIRKALEQGVAVEDMLCLTFTNRAARGMMERIESHIEGNDISNIYVGNVHRLCFKFLFENQLISAESSTLDEEDSISILAHYFDEDEQWVLSSPKKKKEYSNIIFLSHLMFQIAHQHPKNLRLHADCLDSEDVEALQNICKMQQMDFTPQTMIDIYEHTDVYEDMLRSDLSDYATQVSITHTLRKMRLARHYEMYKKINKLIDFEDLLLLAYEALRNAKENEYKHYNWIQVDEVQDLNPLQLAIIDAITNKENATIMFLGDEQQAIFSFMGAKLDTLEMLRKRCGTNVHHLSFNHRSPKYLLNVFNEYAEHILNINRALLPEADNKELGTGRELQIRSSNIPETELQDVALCAGNLHHEFKDDTTAIIVSSNREADEISQALQTRELAHFKVSGQDLFSMPEVKLLFAHLNLLDNEHNFIAWARLLKGLQVVGGNTSARNLVQSLIQRSMLPSDLLQYTNSSYICEFVNIFDTREFVVFDTETTGLNVFEDDIVQIAAVKMRQGKIVPDSRFNVFIATERSIPQMLGNISNPILKELEHNTRQNAGQALHAFIEYVGDAILLAHNANYDYHILDYNLQRYCPELNLKELHPSYFDSLKIIRLLCPNLRQYKLKALLETLHLQGENSHLADEDVDATVNLVNYCYEKALNIIHTQREFMNKTRVKECAHLLRKRYGELYHTARQQLYCCQPETKEPELVNTLQTFYDYLCTEQLIAPFAHFNYIKTYFLAEFADAQVHPSLSMQLSFCAQKINTLKEADLCSTSIINERIFVTTIHKAKGLEFDNVIIPDVTDGRYPNYYNQTNERLVSEDARKLYVALTRAKKRIIITHSLAKPTYNGFLQPCNPSRFLTPILRFFHASPA</sequence>
<evidence type="ECO:0000313" key="17">
    <source>
        <dbReference type="EMBL" id="EKX97112.1"/>
    </source>
</evidence>
<dbReference type="Gene3D" id="3.40.50.300">
    <property type="entry name" value="P-loop containing nucleotide triphosphate hydrolases"/>
    <property type="match status" value="4"/>
</dbReference>
<dbReference type="RefSeq" id="WP_009161138.1">
    <property type="nucleotide sequence ID" value="NZ_KB290960.1"/>
</dbReference>
<dbReference type="GO" id="GO:0016887">
    <property type="term" value="F:ATP hydrolysis activity"/>
    <property type="evidence" value="ECO:0007669"/>
    <property type="project" value="RHEA"/>
</dbReference>
<evidence type="ECO:0000256" key="3">
    <source>
        <dbReference type="ARBA" id="ARBA00022801"/>
    </source>
</evidence>
<organism evidence="17 18">
    <name type="scientific">Hoylesella saccharolytica F0055</name>
    <dbReference type="NCBI Taxonomy" id="1127699"/>
    <lineage>
        <taxon>Bacteria</taxon>
        <taxon>Pseudomonadati</taxon>
        <taxon>Bacteroidota</taxon>
        <taxon>Bacteroidia</taxon>
        <taxon>Bacteroidales</taxon>
        <taxon>Prevotellaceae</taxon>
        <taxon>Hoylesella</taxon>
    </lineage>
</organism>
<evidence type="ECO:0000256" key="6">
    <source>
        <dbReference type="ARBA" id="ARBA00023125"/>
    </source>
</evidence>
<dbReference type="Gene3D" id="1.10.486.10">
    <property type="entry name" value="PCRA, domain 4"/>
    <property type="match status" value="1"/>
</dbReference>
<dbReference type="EC" id="5.6.2.4" evidence="11"/>
<dbReference type="PROSITE" id="PS51217">
    <property type="entry name" value="UVRD_HELICASE_CTER"/>
    <property type="match status" value="1"/>
</dbReference>
<evidence type="ECO:0000256" key="5">
    <source>
        <dbReference type="ARBA" id="ARBA00022840"/>
    </source>
</evidence>
<name>L1N199_9BACT</name>
<keyword evidence="2 14" id="KW-0547">Nucleotide-binding</keyword>
<keyword evidence="4 14" id="KW-0347">Helicase</keyword>
<dbReference type="PROSITE" id="PS51198">
    <property type="entry name" value="UVRD_HELICASE_ATP_BIND"/>
    <property type="match status" value="1"/>
</dbReference>
<dbReference type="PANTHER" id="PTHR11070">
    <property type="entry name" value="UVRD / RECB / PCRA DNA HELICASE FAMILY MEMBER"/>
    <property type="match status" value="1"/>
</dbReference>
<evidence type="ECO:0000256" key="14">
    <source>
        <dbReference type="PROSITE-ProRule" id="PRU00560"/>
    </source>
</evidence>
<dbReference type="FunFam" id="3.30.420.10:FF:000045">
    <property type="entry name" value="3'-5' exonuclease DinG"/>
    <property type="match status" value="1"/>
</dbReference>
<dbReference type="STRING" id="1127699.HMPREF9151_02280"/>
<dbReference type="Proteomes" id="UP000010433">
    <property type="component" value="Unassembled WGS sequence"/>
</dbReference>
<accession>L1N199</accession>
<dbReference type="InterPro" id="IPR027417">
    <property type="entry name" value="P-loop_NTPase"/>
</dbReference>
<evidence type="ECO:0000256" key="11">
    <source>
        <dbReference type="ARBA" id="ARBA00034808"/>
    </source>
</evidence>
<dbReference type="HOGENOM" id="CLU_309912_0_0_10"/>
<evidence type="ECO:0000259" key="16">
    <source>
        <dbReference type="PROSITE" id="PS51217"/>
    </source>
</evidence>
<comment type="caution">
    <text evidence="17">The sequence shown here is derived from an EMBL/GenBank/DDBJ whole genome shotgun (WGS) entry which is preliminary data.</text>
</comment>
<dbReference type="SUPFAM" id="SSF52540">
    <property type="entry name" value="P-loop containing nucleoside triphosphate hydrolases"/>
    <property type="match status" value="1"/>
</dbReference>
<evidence type="ECO:0000256" key="12">
    <source>
        <dbReference type="ARBA" id="ARBA00034923"/>
    </source>
</evidence>
<evidence type="ECO:0000256" key="7">
    <source>
        <dbReference type="ARBA" id="ARBA00023235"/>
    </source>
</evidence>
<dbReference type="GO" id="GO:0005524">
    <property type="term" value="F:ATP binding"/>
    <property type="evidence" value="ECO:0007669"/>
    <property type="project" value="UniProtKB-UniRule"/>
</dbReference>
<keyword evidence="6" id="KW-0238">DNA-binding</keyword>
<dbReference type="Pfam" id="PF00580">
    <property type="entry name" value="UvrD-helicase"/>
    <property type="match status" value="1"/>
</dbReference>
<comment type="catalytic activity">
    <reaction evidence="10">
        <text>Couples ATP hydrolysis with the unwinding of duplex DNA by translocating in the 3'-5' direction.</text>
        <dbReference type="EC" id="5.6.2.4"/>
    </reaction>
</comment>
<reference evidence="17 18" key="1">
    <citation type="submission" date="2012-05" db="EMBL/GenBank/DDBJ databases">
        <authorList>
            <person name="Weinstock G."/>
            <person name="Sodergren E."/>
            <person name="Lobos E.A."/>
            <person name="Fulton L."/>
            <person name="Fulton R."/>
            <person name="Courtney L."/>
            <person name="Fronick C."/>
            <person name="O'Laughlin M."/>
            <person name="Godfrey J."/>
            <person name="Wilson R.M."/>
            <person name="Miner T."/>
            <person name="Farmer C."/>
            <person name="Delehaunty K."/>
            <person name="Cordes M."/>
            <person name="Minx P."/>
            <person name="Tomlinson C."/>
            <person name="Chen J."/>
            <person name="Wollam A."/>
            <person name="Pepin K.H."/>
            <person name="Bhonagiri V."/>
            <person name="Zhang X."/>
            <person name="Suruliraj S."/>
            <person name="Warren W."/>
            <person name="Mitreva M."/>
            <person name="Mardis E.R."/>
            <person name="Wilson R.K."/>
        </authorList>
    </citation>
    <scope>NUCLEOTIDE SEQUENCE [LARGE SCALE GENOMIC DNA]</scope>
    <source>
        <strain evidence="17 18">F0055</strain>
    </source>
</reference>
<dbReference type="Pfam" id="PF13361">
    <property type="entry name" value="UvrD_C"/>
    <property type="match status" value="1"/>
</dbReference>
<dbReference type="InterPro" id="IPR013520">
    <property type="entry name" value="Ribonucl_H"/>
</dbReference>
<keyword evidence="18" id="KW-1185">Reference proteome</keyword>
<keyword evidence="7" id="KW-0413">Isomerase</keyword>
<dbReference type="SMART" id="SM00479">
    <property type="entry name" value="EXOIII"/>
    <property type="match status" value="1"/>
</dbReference>
<dbReference type="Pfam" id="PF00929">
    <property type="entry name" value="RNase_T"/>
    <property type="match status" value="1"/>
</dbReference>